<feature type="transmembrane region" description="Helical" evidence="9">
    <location>
        <begin position="6"/>
        <end position="32"/>
    </location>
</feature>
<evidence type="ECO:0000256" key="6">
    <source>
        <dbReference type="ARBA" id="ARBA00022989"/>
    </source>
</evidence>
<reference evidence="11 12" key="1">
    <citation type="submission" date="2018-06" db="EMBL/GenBank/DDBJ databases">
        <authorList>
            <consortium name="Pathogen Informatics"/>
            <person name="Doyle S."/>
        </authorList>
    </citation>
    <scope>NUCLEOTIDE SEQUENCE [LARGE SCALE GENOMIC DNA]</scope>
    <source>
        <strain evidence="11 12">NCTC11546</strain>
    </source>
</reference>
<feature type="transmembrane region" description="Helical" evidence="9">
    <location>
        <begin position="507"/>
        <end position="525"/>
    </location>
</feature>
<comment type="function">
    <text evidence="9">Catalyzes the phospholipid dependent N-acylation of the N-terminal cysteine of apolipoprotein, the last step in lipoprotein maturation.</text>
</comment>
<comment type="pathway">
    <text evidence="9">Protein modification; lipoprotein biosynthesis (N-acyl transfer).</text>
</comment>
<dbReference type="AlphaFoldDB" id="A0A2X2REZ9"/>
<organism evidence="11 12">
    <name type="scientific">Capnocytophaga ochracea</name>
    <dbReference type="NCBI Taxonomy" id="1018"/>
    <lineage>
        <taxon>Bacteria</taxon>
        <taxon>Pseudomonadati</taxon>
        <taxon>Bacteroidota</taxon>
        <taxon>Flavobacteriia</taxon>
        <taxon>Flavobacteriales</taxon>
        <taxon>Flavobacteriaceae</taxon>
        <taxon>Capnocytophaga</taxon>
    </lineage>
</organism>
<dbReference type="Gene3D" id="3.60.110.10">
    <property type="entry name" value="Carbon-nitrogen hydrolase"/>
    <property type="match status" value="1"/>
</dbReference>
<dbReference type="EC" id="2.3.1.269" evidence="9"/>
<dbReference type="InterPro" id="IPR045378">
    <property type="entry name" value="LNT_N"/>
</dbReference>
<protein>
    <recommendedName>
        <fullName evidence="9">Apolipoprotein N-acyltransferase</fullName>
        <shortName evidence="9">ALP N-acyltransferase</shortName>
        <ecNumber evidence="9">2.3.1.269</ecNumber>
    </recommendedName>
</protein>
<gene>
    <name evidence="9 11" type="primary">lnt</name>
    <name evidence="11" type="ORF">NCTC11546_00948</name>
</gene>
<dbReference type="RefSeq" id="WP_128091125.1">
    <property type="nucleotide sequence ID" value="NZ_UARG01000017.1"/>
</dbReference>
<keyword evidence="7 9" id="KW-0472">Membrane</keyword>
<dbReference type="PROSITE" id="PS51257">
    <property type="entry name" value="PROKAR_LIPOPROTEIN"/>
    <property type="match status" value="1"/>
</dbReference>
<dbReference type="NCBIfam" id="TIGR00546">
    <property type="entry name" value="lnt"/>
    <property type="match status" value="1"/>
</dbReference>
<dbReference type="InterPro" id="IPR003010">
    <property type="entry name" value="C-N_Hydrolase"/>
</dbReference>
<dbReference type="CDD" id="cd07571">
    <property type="entry name" value="ALP_N-acyl_transferase"/>
    <property type="match status" value="1"/>
</dbReference>
<dbReference type="Pfam" id="PF20154">
    <property type="entry name" value="LNT_N"/>
    <property type="match status" value="1"/>
</dbReference>
<proteinExistence type="inferred from homology"/>
<accession>A0A2X2REZ9</accession>
<evidence type="ECO:0000256" key="7">
    <source>
        <dbReference type="ARBA" id="ARBA00023136"/>
    </source>
</evidence>
<evidence type="ECO:0000259" key="10">
    <source>
        <dbReference type="PROSITE" id="PS50263"/>
    </source>
</evidence>
<feature type="transmembrane region" description="Helical" evidence="9">
    <location>
        <begin position="190"/>
        <end position="208"/>
    </location>
</feature>
<keyword evidence="5 9" id="KW-0812">Transmembrane</keyword>
<dbReference type="Pfam" id="PF00795">
    <property type="entry name" value="CN_hydrolase"/>
    <property type="match status" value="1"/>
</dbReference>
<evidence type="ECO:0000313" key="11">
    <source>
        <dbReference type="EMBL" id="SQA77734.1"/>
    </source>
</evidence>
<dbReference type="Proteomes" id="UP000249891">
    <property type="component" value="Unassembled WGS sequence"/>
</dbReference>
<evidence type="ECO:0000256" key="4">
    <source>
        <dbReference type="ARBA" id="ARBA00022679"/>
    </source>
</evidence>
<evidence type="ECO:0000256" key="9">
    <source>
        <dbReference type="HAMAP-Rule" id="MF_01148"/>
    </source>
</evidence>
<keyword evidence="4 9" id="KW-0808">Transferase</keyword>
<comment type="subcellular location">
    <subcellularLocation>
        <location evidence="1 9">Cell membrane</location>
        <topology evidence="1 9">Multi-pass membrane protein</topology>
    </subcellularLocation>
</comment>
<keyword evidence="11" id="KW-0449">Lipoprotein</keyword>
<feature type="transmembrane region" description="Helical" evidence="9">
    <location>
        <begin position="79"/>
        <end position="98"/>
    </location>
</feature>
<comment type="similarity">
    <text evidence="2 9">Belongs to the CN hydrolase family. Apolipoprotein N-acyltransferase subfamily.</text>
</comment>
<dbReference type="GO" id="GO:0016410">
    <property type="term" value="F:N-acyltransferase activity"/>
    <property type="evidence" value="ECO:0007669"/>
    <property type="project" value="UniProtKB-UniRule"/>
</dbReference>
<evidence type="ECO:0000313" key="12">
    <source>
        <dbReference type="Proteomes" id="UP000249891"/>
    </source>
</evidence>
<dbReference type="GO" id="GO:0042158">
    <property type="term" value="P:lipoprotein biosynthetic process"/>
    <property type="evidence" value="ECO:0007669"/>
    <property type="project" value="UniProtKB-UniRule"/>
</dbReference>
<sequence length="537" mass="61419">MKKNILLVLLSGALLACAWVTYGITALIFIALVPLLLMEARIRRDYQHTKRKVFALSYLAFLTWNIPTTWWIWYSTQIGAIFAILANTLLMTLTFFLYHIVAKRMNRKVSLVFLVAIWLSFEKFHLTWDVSWPWLNLGNVFSEQVTWIQWYEYTGAFGGSLWVWLVNIVLFIGLTDYLSTKNRKAFARKVGVAMLFFAIPVVISYFQYINYSEAGKKTINAIVLQPNIDPYQEKYALSNQEVGRLLVQLAAENIDDQVNFIITPETVFAENIKLQDLPVSWEVSILRTLLSHYPNVNWIAGASMIEFVRDKAQTTSQSNYLPDYGFWYNDYNSAFLLNRNAEVPLYHKSKLVVAVENFPYQQVLKPILGETLINLGGTVALKTTQPERTAFAGVDTEGKAAPIICYETIYGEFVTGYIKKGANFLAILTNDAWWRDTQGYKQLLSYTRLRAIETRRSVARSANTGVSAFINGRGDILKTLPYGTRGSLKDTIALNDELTFYVQMGDYIARIAYFLAFFVFLYAVLRKREKGRSTTGN</sequence>
<dbReference type="PANTHER" id="PTHR38686">
    <property type="entry name" value="APOLIPOPROTEIN N-ACYLTRANSFERASE"/>
    <property type="match status" value="1"/>
</dbReference>
<feature type="transmembrane region" description="Helical" evidence="9">
    <location>
        <begin position="53"/>
        <end position="73"/>
    </location>
</feature>
<evidence type="ECO:0000256" key="8">
    <source>
        <dbReference type="ARBA" id="ARBA00023315"/>
    </source>
</evidence>
<dbReference type="SUPFAM" id="SSF56317">
    <property type="entry name" value="Carbon-nitrogen hydrolase"/>
    <property type="match status" value="1"/>
</dbReference>
<dbReference type="EMBL" id="UARG01000017">
    <property type="protein sequence ID" value="SQA77734.1"/>
    <property type="molecule type" value="Genomic_DNA"/>
</dbReference>
<dbReference type="PROSITE" id="PS50263">
    <property type="entry name" value="CN_HYDROLASE"/>
    <property type="match status" value="1"/>
</dbReference>
<name>A0A2X2REZ9_CAPOC</name>
<comment type="catalytic activity">
    <reaction evidence="9">
        <text>N-terminal S-1,2-diacyl-sn-glyceryl-L-cysteinyl-[lipoprotein] + a glycerophospholipid = N-acyl-S-1,2-diacyl-sn-glyceryl-L-cysteinyl-[lipoprotein] + a 2-acyl-sn-glycero-3-phospholipid + H(+)</text>
        <dbReference type="Rhea" id="RHEA:48228"/>
        <dbReference type="Rhea" id="RHEA-COMP:14681"/>
        <dbReference type="Rhea" id="RHEA-COMP:14684"/>
        <dbReference type="ChEBI" id="CHEBI:15378"/>
        <dbReference type="ChEBI" id="CHEBI:136912"/>
        <dbReference type="ChEBI" id="CHEBI:140656"/>
        <dbReference type="ChEBI" id="CHEBI:140657"/>
        <dbReference type="ChEBI" id="CHEBI:140660"/>
        <dbReference type="EC" id="2.3.1.269"/>
    </reaction>
</comment>
<dbReference type="HAMAP" id="MF_01148">
    <property type="entry name" value="Lnt"/>
    <property type="match status" value="1"/>
</dbReference>
<evidence type="ECO:0000256" key="5">
    <source>
        <dbReference type="ARBA" id="ARBA00022692"/>
    </source>
</evidence>
<keyword evidence="6 9" id="KW-1133">Transmembrane helix</keyword>
<keyword evidence="3 9" id="KW-1003">Cell membrane</keyword>
<evidence type="ECO:0000256" key="3">
    <source>
        <dbReference type="ARBA" id="ARBA00022475"/>
    </source>
</evidence>
<feature type="domain" description="CN hydrolase" evidence="10">
    <location>
        <begin position="224"/>
        <end position="494"/>
    </location>
</feature>
<dbReference type="UniPathway" id="UPA00666"/>
<keyword evidence="8 9" id="KW-0012">Acyltransferase</keyword>
<feature type="transmembrane region" description="Helical" evidence="9">
    <location>
        <begin position="110"/>
        <end position="128"/>
    </location>
</feature>
<dbReference type="GO" id="GO:0005886">
    <property type="term" value="C:plasma membrane"/>
    <property type="evidence" value="ECO:0007669"/>
    <property type="project" value="UniProtKB-SubCell"/>
</dbReference>
<dbReference type="InterPro" id="IPR004563">
    <property type="entry name" value="Apolipo_AcylTrfase"/>
</dbReference>
<evidence type="ECO:0000256" key="2">
    <source>
        <dbReference type="ARBA" id="ARBA00010065"/>
    </source>
</evidence>
<dbReference type="PANTHER" id="PTHR38686:SF1">
    <property type="entry name" value="APOLIPOPROTEIN N-ACYLTRANSFERASE"/>
    <property type="match status" value="1"/>
</dbReference>
<evidence type="ECO:0000256" key="1">
    <source>
        <dbReference type="ARBA" id="ARBA00004651"/>
    </source>
</evidence>
<dbReference type="InterPro" id="IPR036526">
    <property type="entry name" value="C-N_Hydrolase_sf"/>
</dbReference>